<proteinExistence type="predicted"/>
<dbReference type="EMBL" id="OMKW01000004">
    <property type="protein sequence ID" value="SPF30818.1"/>
    <property type="molecule type" value="Genomic_DNA"/>
</dbReference>
<evidence type="ECO:0000313" key="3">
    <source>
        <dbReference type="EMBL" id="SPF30818.1"/>
    </source>
</evidence>
<organism evidence="3 4">
    <name type="scientific">Pontivivens insulae</name>
    <dbReference type="NCBI Taxonomy" id="1639689"/>
    <lineage>
        <taxon>Bacteria</taxon>
        <taxon>Pseudomonadati</taxon>
        <taxon>Pseudomonadota</taxon>
        <taxon>Alphaproteobacteria</taxon>
        <taxon>Rhodobacterales</taxon>
        <taxon>Paracoccaceae</taxon>
        <taxon>Pontivivens</taxon>
    </lineage>
</organism>
<gene>
    <name evidence="3" type="ORF">POI8812_03162</name>
</gene>
<feature type="transmembrane region" description="Helical" evidence="1">
    <location>
        <begin position="181"/>
        <end position="200"/>
    </location>
</feature>
<feature type="transmembrane region" description="Helical" evidence="1">
    <location>
        <begin position="66"/>
        <end position="87"/>
    </location>
</feature>
<name>A0A2R8AFD6_9RHOB</name>
<keyword evidence="1" id="KW-0812">Transmembrane</keyword>
<dbReference type="SUPFAM" id="SSF103481">
    <property type="entry name" value="Multidrug resistance efflux transporter EmrE"/>
    <property type="match status" value="2"/>
</dbReference>
<protein>
    <recommendedName>
        <fullName evidence="2">EamA domain-containing protein</fullName>
    </recommendedName>
</protein>
<feature type="transmembrane region" description="Helical" evidence="1">
    <location>
        <begin position="206"/>
        <end position="224"/>
    </location>
</feature>
<dbReference type="AlphaFoldDB" id="A0A2R8AFD6"/>
<feature type="transmembrane region" description="Helical" evidence="1">
    <location>
        <begin position="146"/>
        <end position="169"/>
    </location>
</feature>
<feature type="transmembrane region" description="Helical" evidence="1">
    <location>
        <begin position="261"/>
        <end position="282"/>
    </location>
</feature>
<dbReference type="Proteomes" id="UP000244932">
    <property type="component" value="Unassembled WGS sequence"/>
</dbReference>
<dbReference type="InterPro" id="IPR037185">
    <property type="entry name" value="EmrE-like"/>
</dbReference>
<dbReference type="PANTHER" id="PTHR22911">
    <property type="entry name" value="ACYL-MALONYL CONDENSING ENZYME-RELATED"/>
    <property type="match status" value="1"/>
</dbReference>
<dbReference type="InterPro" id="IPR000620">
    <property type="entry name" value="EamA_dom"/>
</dbReference>
<dbReference type="PANTHER" id="PTHR22911:SF137">
    <property type="entry name" value="SOLUTE CARRIER FAMILY 35 MEMBER G2-RELATED"/>
    <property type="match status" value="1"/>
</dbReference>
<feature type="transmembrane region" description="Helical" evidence="1">
    <location>
        <begin position="35"/>
        <end position="54"/>
    </location>
</feature>
<dbReference type="RefSeq" id="WP_162844983.1">
    <property type="nucleotide sequence ID" value="NZ_OMKW01000004.1"/>
</dbReference>
<evidence type="ECO:0000256" key="1">
    <source>
        <dbReference type="SAM" id="Phobius"/>
    </source>
</evidence>
<reference evidence="3 4" key="1">
    <citation type="submission" date="2018-03" db="EMBL/GenBank/DDBJ databases">
        <authorList>
            <person name="Keele B.F."/>
        </authorList>
    </citation>
    <scope>NUCLEOTIDE SEQUENCE [LARGE SCALE GENOMIC DNA]</scope>
    <source>
        <strain evidence="3 4">CeCT 8812</strain>
    </source>
</reference>
<feature type="transmembrane region" description="Helical" evidence="1">
    <location>
        <begin position="236"/>
        <end position="255"/>
    </location>
</feature>
<dbReference type="GO" id="GO:0016020">
    <property type="term" value="C:membrane"/>
    <property type="evidence" value="ECO:0007669"/>
    <property type="project" value="InterPro"/>
</dbReference>
<evidence type="ECO:0000313" key="4">
    <source>
        <dbReference type="Proteomes" id="UP000244932"/>
    </source>
</evidence>
<evidence type="ECO:0000259" key="2">
    <source>
        <dbReference type="Pfam" id="PF00892"/>
    </source>
</evidence>
<feature type="domain" description="EamA" evidence="2">
    <location>
        <begin position="150"/>
        <end position="278"/>
    </location>
</feature>
<feature type="domain" description="EamA" evidence="2">
    <location>
        <begin position="6"/>
        <end position="138"/>
    </location>
</feature>
<sequence>MSDQSRGVLTALAAILILMPDTVLFRMVQSEIWVLMVWRAFYQGLVLWLWLCLTRRGALLIDMRELGWFGPAFAAAMGFAAICFNLAIAWTTVANTLFIVATTPLWAALLSRRWLGERLEPRVLATMAVCGIGIALIAVGKDPGGIAHWSGNLCALGGALGMAIGFTLARRAGDRSMIPGLAVATVLPLCFGAAMGGAVMPLPGDMPLLFVIGAVIAPLSFALLTTAARFIPSAQVSLMLLLETALAPILVWWIIGENPGQNALIGGGIVVIALLLSNLAALRRS</sequence>
<dbReference type="Pfam" id="PF00892">
    <property type="entry name" value="EamA"/>
    <property type="match status" value="2"/>
</dbReference>
<feature type="transmembrane region" description="Helical" evidence="1">
    <location>
        <begin position="123"/>
        <end position="140"/>
    </location>
</feature>
<accession>A0A2R8AFD6</accession>
<keyword evidence="1" id="KW-0472">Membrane</keyword>
<keyword evidence="1" id="KW-1133">Transmembrane helix</keyword>
<feature type="transmembrane region" description="Helical" evidence="1">
    <location>
        <begin position="93"/>
        <end position="111"/>
    </location>
</feature>
<keyword evidence="4" id="KW-1185">Reference proteome</keyword>